<proteinExistence type="predicted"/>
<sequence>YFTLAELGANFTKSQSQWSYVAGTYPDHICKDTAVTERVNPCTRSEQYMRWMNPYTDPFEGPHAGAAAYAAFITCKAGLWILWCESTSQKST</sequence>
<feature type="non-terminal residue" evidence="1">
    <location>
        <position position="1"/>
    </location>
</feature>
<comment type="caution">
    <text evidence="1">The sequence shown here is derived from an EMBL/GenBank/DDBJ whole genome shotgun (WGS) entry which is preliminary data.</text>
</comment>
<dbReference type="EMBL" id="BTRK01000006">
    <property type="protein sequence ID" value="GMR56831.1"/>
    <property type="molecule type" value="Genomic_DNA"/>
</dbReference>
<dbReference type="AlphaFoldDB" id="A0AAN5D5M7"/>
<dbReference type="Proteomes" id="UP001328107">
    <property type="component" value="Unassembled WGS sequence"/>
</dbReference>
<protein>
    <submittedName>
        <fullName evidence="1">Uncharacterized protein</fullName>
    </submittedName>
</protein>
<keyword evidence="2" id="KW-1185">Reference proteome</keyword>
<organism evidence="1 2">
    <name type="scientific">Pristionchus mayeri</name>
    <dbReference type="NCBI Taxonomy" id="1317129"/>
    <lineage>
        <taxon>Eukaryota</taxon>
        <taxon>Metazoa</taxon>
        <taxon>Ecdysozoa</taxon>
        <taxon>Nematoda</taxon>
        <taxon>Chromadorea</taxon>
        <taxon>Rhabditida</taxon>
        <taxon>Rhabditina</taxon>
        <taxon>Diplogasteromorpha</taxon>
        <taxon>Diplogasteroidea</taxon>
        <taxon>Neodiplogasteridae</taxon>
        <taxon>Pristionchus</taxon>
    </lineage>
</organism>
<feature type="non-terminal residue" evidence="1">
    <location>
        <position position="92"/>
    </location>
</feature>
<evidence type="ECO:0000313" key="2">
    <source>
        <dbReference type="Proteomes" id="UP001328107"/>
    </source>
</evidence>
<reference evidence="2" key="1">
    <citation type="submission" date="2022-10" db="EMBL/GenBank/DDBJ databases">
        <title>Genome assembly of Pristionchus species.</title>
        <authorList>
            <person name="Yoshida K."/>
            <person name="Sommer R.J."/>
        </authorList>
    </citation>
    <scope>NUCLEOTIDE SEQUENCE [LARGE SCALE GENOMIC DNA]</scope>
    <source>
        <strain evidence="2">RS5460</strain>
    </source>
</reference>
<evidence type="ECO:0000313" key="1">
    <source>
        <dbReference type="EMBL" id="GMR56831.1"/>
    </source>
</evidence>
<name>A0AAN5D5M7_9BILA</name>
<accession>A0AAN5D5M7</accession>
<gene>
    <name evidence="1" type="ORF">PMAYCL1PPCAC_27026</name>
</gene>